<reference evidence="3 4" key="1">
    <citation type="journal article" date="2016" name="Fungal Biol.">
        <title>The genome of Xylona heveae provides a window into fungal endophytism.</title>
        <authorList>
            <person name="Gazis R."/>
            <person name="Kuo A."/>
            <person name="Riley R."/>
            <person name="LaButti K."/>
            <person name="Lipzen A."/>
            <person name="Lin J."/>
            <person name="Amirebrahimi M."/>
            <person name="Hesse C.N."/>
            <person name="Spatafora J.W."/>
            <person name="Henrissat B."/>
            <person name="Hainaut M."/>
            <person name="Grigoriev I.V."/>
            <person name="Hibbett D.S."/>
        </authorList>
    </citation>
    <scope>NUCLEOTIDE SEQUENCE [LARGE SCALE GENOMIC DNA]</scope>
    <source>
        <strain evidence="3 4">TC161</strain>
    </source>
</reference>
<dbReference type="GO" id="GO:0032259">
    <property type="term" value="P:methylation"/>
    <property type="evidence" value="ECO:0007669"/>
    <property type="project" value="InterPro"/>
</dbReference>
<dbReference type="GO" id="GO:0005634">
    <property type="term" value="C:nucleus"/>
    <property type="evidence" value="ECO:0007669"/>
    <property type="project" value="TreeGrafter"/>
</dbReference>
<dbReference type="Proteomes" id="UP000076632">
    <property type="component" value="Unassembled WGS sequence"/>
</dbReference>
<evidence type="ECO:0000313" key="4">
    <source>
        <dbReference type="Proteomes" id="UP000076632"/>
    </source>
</evidence>
<dbReference type="STRING" id="1328760.A0A165H9L6"/>
<gene>
    <name evidence="3" type="ORF">L228DRAFT_105859</name>
</gene>
<protein>
    <submittedName>
        <fullName evidence="3">MT-A70-domain-containing protein</fullName>
    </submittedName>
</protein>
<dbReference type="GeneID" id="28894036"/>
<dbReference type="InParanoid" id="A0A165H9L6"/>
<dbReference type="PROSITE" id="PS00092">
    <property type="entry name" value="N6_MTASE"/>
    <property type="match status" value="1"/>
</dbReference>
<dbReference type="GO" id="GO:0008168">
    <property type="term" value="F:methyltransferase activity"/>
    <property type="evidence" value="ECO:0007669"/>
    <property type="project" value="InterPro"/>
</dbReference>
<dbReference type="OrthoDB" id="61116at2759"/>
<keyword evidence="4" id="KW-1185">Reference proteome</keyword>
<dbReference type="OMA" id="EEWVWIK"/>
<evidence type="ECO:0000313" key="3">
    <source>
        <dbReference type="EMBL" id="KZF23178.1"/>
    </source>
</evidence>
<accession>A0A165H9L6</accession>
<dbReference type="PANTHER" id="PTHR12829">
    <property type="entry name" value="N6-ADENOSINE-METHYLTRANSFERASE"/>
    <property type="match status" value="1"/>
</dbReference>
<dbReference type="PROSITE" id="PS51143">
    <property type="entry name" value="MT_A70"/>
    <property type="match status" value="1"/>
</dbReference>
<dbReference type="InterPro" id="IPR029063">
    <property type="entry name" value="SAM-dependent_MTases_sf"/>
</dbReference>
<evidence type="ECO:0000256" key="1">
    <source>
        <dbReference type="PROSITE-ProRule" id="PRU00489"/>
    </source>
</evidence>
<dbReference type="PANTHER" id="PTHR12829:SF4">
    <property type="entry name" value="N(6)-ADENINE-SPECIFIC METHYLTRANSFERASE METTL4"/>
    <property type="match status" value="1"/>
</dbReference>
<name>A0A165H9L6_XYLHT</name>
<organism evidence="3 4">
    <name type="scientific">Xylona heveae (strain CBS 132557 / TC161)</name>
    <dbReference type="NCBI Taxonomy" id="1328760"/>
    <lineage>
        <taxon>Eukaryota</taxon>
        <taxon>Fungi</taxon>
        <taxon>Dikarya</taxon>
        <taxon>Ascomycota</taxon>
        <taxon>Pezizomycotina</taxon>
        <taxon>Xylonomycetes</taxon>
        <taxon>Xylonales</taxon>
        <taxon>Xylonaceae</taxon>
        <taxon>Xylona</taxon>
    </lineage>
</organism>
<proteinExistence type="inferred from homology"/>
<dbReference type="GO" id="GO:0003676">
    <property type="term" value="F:nucleic acid binding"/>
    <property type="evidence" value="ECO:0007669"/>
    <property type="project" value="InterPro"/>
</dbReference>
<feature type="region of interest" description="Disordered" evidence="2">
    <location>
        <begin position="118"/>
        <end position="143"/>
    </location>
</feature>
<dbReference type="AlphaFoldDB" id="A0A165H9L6"/>
<comment type="similarity">
    <text evidence="1">Belongs to the MT-A70-like family.</text>
</comment>
<dbReference type="Pfam" id="PF05063">
    <property type="entry name" value="MT-A70"/>
    <property type="match status" value="1"/>
</dbReference>
<dbReference type="InterPro" id="IPR002052">
    <property type="entry name" value="DNA_methylase_N6_adenine_CS"/>
</dbReference>
<dbReference type="InterPro" id="IPR007757">
    <property type="entry name" value="MT-A70-like"/>
</dbReference>
<dbReference type="SUPFAM" id="SSF53335">
    <property type="entry name" value="S-adenosyl-L-methionine-dependent methyltransferases"/>
    <property type="match status" value="1"/>
</dbReference>
<dbReference type="RefSeq" id="XP_018188733.1">
    <property type="nucleotide sequence ID" value="XM_018328899.1"/>
</dbReference>
<sequence length="455" mass="51769">MVCSGINMAIVSLSSSSILYQNSENTVFLIDIPTSIQEAQGVDSQPCTDRLFSAQPMQKPFSTNEPKSQAAVEKIQQNTVDAELHAYYAQLIREALVEIQSHWQNDWCLTRFTAPMSSGDLDQRSRKRKSGPNDRRSTDSISECDSRISLPSNLMQKMTALTRKSLWRTRWPRPLQHLCQSEGTLLEGPDDPFYAIANTEQTSQDLAVSDKELPGFGHERVYSFQVPPLSTFMLSDIKGFGHLHESVAELERQKHELRRFDIILMDPPWPNASAKRRSGYKLHRTLADMKTTILSLQLDSLLKEQGHVGVWITNKPSLRDSIVGEDGLFGHLELQLVEEWVWIKTTTNGQPITSLDSLWRKPYEILLLGRRMGARQESQFNVKSRVIAGVPDLHSRKPCLKKLMPLLVPDARNYLALELFARHLTSEWWSWGDEVLKFNWKGFWSSSPCEADSSG</sequence>
<evidence type="ECO:0000256" key="2">
    <source>
        <dbReference type="SAM" id="MobiDB-lite"/>
    </source>
</evidence>
<dbReference type="EMBL" id="KV407457">
    <property type="protein sequence ID" value="KZF23178.1"/>
    <property type="molecule type" value="Genomic_DNA"/>
</dbReference>